<feature type="domain" description="Bacterial Ig-like" evidence="2">
    <location>
        <begin position="2526"/>
        <end position="2614"/>
    </location>
</feature>
<keyword evidence="1" id="KW-0732">Signal</keyword>
<feature type="domain" description="Bacterial Ig-like" evidence="2">
    <location>
        <begin position="1151"/>
        <end position="1248"/>
    </location>
</feature>
<protein>
    <recommendedName>
        <fullName evidence="2">Bacterial Ig-like domain-containing protein</fullName>
    </recommendedName>
</protein>
<feature type="domain" description="Bacterial Ig-like" evidence="2">
    <location>
        <begin position="2036"/>
        <end position="2125"/>
    </location>
</feature>
<organism evidence="3 4">
    <name type="scientific">Aliivibrio finisterrensis</name>
    <dbReference type="NCBI Taxonomy" id="511998"/>
    <lineage>
        <taxon>Bacteria</taxon>
        <taxon>Pseudomonadati</taxon>
        <taxon>Pseudomonadota</taxon>
        <taxon>Gammaproteobacteria</taxon>
        <taxon>Vibrionales</taxon>
        <taxon>Vibrionaceae</taxon>
        <taxon>Aliivibrio</taxon>
    </lineage>
</organism>
<name>A0ABY0I6G0_9GAMM</name>
<feature type="domain" description="Bacterial Ig-like" evidence="2">
    <location>
        <begin position="857"/>
        <end position="953"/>
    </location>
</feature>
<feature type="domain" description="Bacterial Ig-like" evidence="2">
    <location>
        <begin position="1053"/>
        <end position="1149"/>
    </location>
</feature>
<evidence type="ECO:0000256" key="1">
    <source>
        <dbReference type="SAM" id="SignalP"/>
    </source>
</evidence>
<dbReference type="Pfam" id="PF19078">
    <property type="entry name" value="Big_12"/>
    <property type="match status" value="20"/>
</dbReference>
<dbReference type="InterPro" id="IPR013431">
    <property type="entry name" value="Delta_60_rpt"/>
</dbReference>
<feature type="domain" description="Bacterial Ig-like" evidence="2">
    <location>
        <begin position="1348"/>
        <end position="1445"/>
    </location>
</feature>
<accession>A0ABY0I6G0</accession>
<sequence>MRMSLVRFVLFCAFFLFSTLSSAAAPKLEAIYGLDNDDMYLEGDKLNIVAEFDSFISPSNATSPSSMTIELDTGPDSTFTTLDLDMSTGDIVDKSFGVPNTANTNTPNDNTGIWTAENLSSGDVLLGGSFTSYEGTSTRNLVLVDIDGKVKKTFSFGAEVTAVHETSQGKIIVAGEFVNYDGEGNYDYLVQFNSDFTIDTDFMDNLTANNTQRTFNGIVGEKTRAVQSPDPIVEHNSKLYIAGNFNTVSGQRYSRVVSLNLDGTINTSFSFPILNNTSVAYEYVKSLAIDTNDTADLTDDRLFVVGYDILLNYKGSNTYRPIWKLKLDGSVDESFLSAVTSATIVSGVQVLPDYAMEGVAFSGAGLAGSSSDDFAVLKDDGSFNTDWKTTGIQAGYAADAFIIIERKLFIGAHNGWPAALGNGSLAVFNLDDGTLNQNIMNVLGTGSFDYGYRDVHGLKLLSDGGLLVMGTFRGFDGDNQIDRRSIVKLRLNRLEGTYTVREEAKDLTGKLKVNKITKFSVNNVFGDGLITTIPDVATLSGGTLEENNHYSLNRYPTDPLTSLLTVDKSKTPTTQVIKATVTAKTENDKFVGKSGDVVEILIDNPLIKLSSLTDNKDGTYSVTLSTTETTTQLGNVTAKVDGGYVQNNTSATTTLAVEFTDVLKPSATITTNKASLKKGDTATLSIAVSEVTTDLVITDFTVSGGTLSDFKGSGQDYTVVFTPTVNSFIAGSVTIPVDKFSDLASNLNTASNTLSLSIDTLPPTVAISAASTSLIAGETTTVTITLSESATDFAKSDLTVTGGTLSDFKGSGTSYTVLFTPKANSVAAGKVSIAASSFHDAMGNANEVLTEESLTIDTTVPTIDLSANKTALTVGEKATITIALSENSTNFALGDLDVVGGTLSDFKGSGKAYTVVFTPTANSIVAGKVTVAASKFSDASGNLNAVGDVINFTVDTVAPTITLTPNKTSLKNGETATITIALSEIATDFVLADLTVVGGTLSSFTGKDKAYTVLFTPTENSVVAGKVTVAANKFSDASGNTNAVGDVVNFTVDTVTPTVSLTSIEDTLLAGETTTILITLSEAATDFVLADLKVSGGKLSDFKGSGKDYTVVFTPTVDSTIAGNVNIAVGSFNDAAGNSNKTGASIDFTVDTLRPTVTDLDSDKDPLSSGNTATITIKLSENATDFALGDLQATNGTLSDLKGKDKTYTVVFTPKANSVGTGVVTVSASSFSDALGNKNLAATSLDINIDTAGPTVSLSGDKSKVIAGETLTVTFDLNEKTIDFTQNDLSVVGGSLSGFTGKDKKYSVVFTPTVNSTKAGSVTVAASSFSDALGNMNALAKTINFTVDTLVPTINLTADKSTLKQGETAAITIVLSEVATDLTKSDFTVVGGVLSDFKGSDKNYTALYTPTSSSISSGSITVSANRFTDPSGNNNAAGDSVSFSIDTAAPSVSSLTTDKSELIAGSAATITINLSEASTDFTKDDLVIIGGSISDFKGTGKVYTVVFTPQINSVAAGKVSVSASSFTDASGNTNTAGKSLDLTIDTILPTLKLTADKQNLIIGDTATITATFSEEIEDFYPIGLTVKGGALGTITGTGKVYTVVYTPAKGSTGAGSVKVGQNSFDDLLGNFNTVEETLGFTIDTEAPTISITANKTKLAVGETATLSFALSESATDFVQSDITIVGGTISNFSGSGKSYTAVYTPTASANGATGKISVAANSFNDPSGNSNAAGDSIDFVIDTLAPTISMTANKTQLVVGDTATITIVLSEAATDFALVDLSVSGGALSSFTGKDKNYSVVFTPSANTLGSGVVSVTADHFSDAAGNKNKTGDKVDFTIDTVIPTITMSADKSSVGSGDTSTIAISLNEDSINFVQNDLTVTGGTLSQFTGKDKDYSVVFTPTTNSTTAGTVTVAANAFSDKAGNLNAAGASVSYTVDTVAPTITMSSTKSSLSSGESATVSIKLSEIATDFKQTDLKVSGGTLSNFTGKDKTYSVLFTPTTGSTGTGTITVNANSFTDPIGNNNTTVEEIEFTTDTVIPTISMRADKSVLIAGETAKITIHLNKATTDFIENDLTVVGGTLSDFKGSDKDYTAVFTPTTDSIKAGKVSAAAGVFHDSIGNSNVAGAFVDFTIDTAAPTAQITADKNSLIRGDTANISITLSDAAINFTLLDMLATGGTLSDFKGTGKKYTAVFTATNDATGIGSVEIRQDSFSDIAGNLNKVTPSVNFNIDTVLPTVSLVADKTTLIVGDTATVTITLSENSITFTKSDLVVIGGTLSDFKGSGNKYTVVFTPLKGQLTNESITVEADSFTDLAGNKNADEKSVNFTVDIVPPTISLSPDKSTLSVGDTATITITLSETATDFALIDMSANGGSLSDFKGSGKSYTVVFTPSSGSSGVGKVTVNANSFKDTAGNLNAVGDSVSFTLDTVTPTISMTANKTSLKTGDTALITIKLSEASINFVKSDLSVTGGSLSDFKGTGKDYTVTFTPSSNSTTAGEVKVERDKFSDVVGNNNAVGASIDFIVDTVVPTITMSANSTDLSAGETATLTITLSETATDFALSDLSATGGTLSTFTGSGTSYTVVFTPTAGSNGAGKVTVAKDSFSDAKGNKNAAG</sequence>
<feature type="domain" description="Bacterial Ig-like" evidence="2">
    <location>
        <begin position="1643"/>
        <end position="1739"/>
    </location>
</feature>
<evidence type="ECO:0000313" key="3">
    <source>
        <dbReference type="EMBL" id="RYU64556.1"/>
    </source>
</evidence>
<feature type="domain" description="Bacterial Ig-like" evidence="2">
    <location>
        <begin position="1840"/>
        <end position="1937"/>
    </location>
</feature>
<feature type="domain" description="Bacterial Ig-like" evidence="2">
    <location>
        <begin position="1742"/>
        <end position="1838"/>
    </location>
</feature>
<feature type="domain" description="Bacterial Ig-like" evidence="2">
    <location>
        <begin position="1446"/>
        <end position="1542"/>
    </location>
</feature>
<proteinExistence type="predicted"/>
<feature type="domain" description="Bacterial Ig-like" evidence="2">
    <location>
        <begin position="2134"/>
        <end position="2231"/>
    </location>
</feature>
<feature type="domain" description="Bacterial Ig-like" evidence="2">
    <location>
        <begin position="661"/>
        <end position="757"/>
    </location>
</feature>
<feature type="signal peptide" evidence="1">
    <location>
        <begin position="1"/>
        <end position="24"/>
    </location>
</feature>
<feature type="domain" description="Bacterial Ig-like" evidence="2">
    <location>
        <begin position="1938"/>
        <end position="2032"/>
    </location>
</feature>
<evidence type="ECO:0000313" key="4">
    <source>
        <dbReference type="Proteomes" id="UP000294166"/>
    </source>
</evidence>
<dbReference type="InterPro" id="IPR044048">
    <property type="entry name" value="Big_12"/>
</dbReference>
<dbReference type="Proteomes" id="UP000294166">
    <property type="component" value="Unassembled WGS sequence"/>
</dbReference>
<dbReference type="PANTHER" id="PTHR34677">
    <property type="match status" value="1"/>
</dbReference>
<keyword evidence="4" id="KW-1185">Reference proteome</keyword>
<dbReference type="EMBL" id="SEZN01000014">
    <property type="protein sequence ID" value="RYU64556.1"/>
    <property type="molecule type" value="Genomic_DNA"/>
</dbReference>
<comment type="caution">
    <text evidence="3">The sequence shown here is derived from an EMBL/GenBank/DDBJ whole genome shotgun (WGS) entry which is preliminary data.</text>
</comment>
<dbReference type="PANTHER" id="PTHR34677:SF3">
    <property type="entry name" value="BACTERIAL IG-LIKE DOMAIN-CONTAINING PROTEIN"/>
    <property type="match status" value="1"/>
</dbReference>
<feature type="domain" description="Bacterial Ig-like" evidence="2">
    <location>
        <begin position="1250"/>
        <end position="1346"/>
    </location>
</feature>
<gene>
    <name evidence="3" type="ORF">ERW53_09060</name>
</gene>
<feature type="domain" description="Bacterial Ig-like" evidence="2">
    <location>
        <begin position="2232"/>
        <end position="2329"/>
    </location>
</feature>
<feature type="chain" id="PRO_5046996260" description="Bacterial Ig-like domain-containing protein" evidence="1">
    <location>
        <begin position="25"/>
        <end position="2616"/>
    </location>
</feature>
<feature type="domain" description="Bacterial Ig-like" evidence="2">
    <location>
        <begin position="955"/>
        <end position="1052"/>
    </location>
</feature>
<feature type="non-terminal residue" evidence="3">
    <location>
        <position position="2616"/>
    </location>
</feature>
<evidence type="ECO:0000259" key="2">
    <source>
        <dbReference type="Pfam" id="PF19078"/>
    </source>
</evidence>
<feature type="domain" description="Bacterial Ig-like" evidence="2">
    <location>
        <begin position="1545"/>
        <end position="1640"/>
    </location>
</feature>
<feature type="domain" description="Bacterial Ig-like" evidence="2">
    <location>
        <begin position="759"/>
        <end position="850"/>
    </location>
</feature>
<feature type="domain" description="Bacterial Ig-like" evidence="2">
    <location>
        <begin position="2428"/>
        <end position="2519"/>
    </location>
</feature>
<reference evidence="3 4" key="1">
    <citation type="submission" date="2019-02" db="EMBL/GenBank/DDBJ databases">
        <title>Genome sequences of Aliivibrio finisterrensis strains from farmed Atlantic salmon.</title>
        <authorList>
            <person name="Bowman J.P."/>
        </authorList>
    </citation>
    <scope>NUCLEOTIDE SEQUENCE [LARGE SCALE GENOMIC DNA]</scope>
    <source>
        <strain evidence="3 4">A21</strain>
    </source>
</reference>
<feature type="domain" description="Bacterial Ig-like" evidence="2">
    <location>
        <begin position="2330"/>
        <end position="2426"/>
    </location>
</feature>
<dbReference type="Pfam" id="PF17164">
    <property type="entry name" value="DUF5122"/>
    <property type="match status" value="2"/>
</dbReference>